<sequence length="185" mass="19957">MKSTRPFRSATRFGVGWMLGFIAITGCLSAQQARDVVSEEALRKQVAEAPSLKSQLAAKAKPLTRPAPAIQSSLWTNSIILADDEKFTLVPVGSILHLPAELRVHVAASPKGEFTFWPSFLKRNAAWLAAREVSLSLSRGNAQEAKALLKSLSYDKHLIVATYKGGPITILEPAPTHSGSNRASP</sequence>
<proteinExistence type="predicted"/>
<evidence type="ECO:0000313" key="1">
    <source>
        <dbReference type="EMBL" id="MFC5454207.1"/>
    </source>
</evidence>
<dbReference type="RefSeq" id="WP_377164040.1">
    <property type="nucleotide sequence ID" value="NZ_JBHSMQ010000001.1"/>
</dbReference>
<protein>
    <recommendedName>
        <fullName evidence="3">Toxin co-regulated pilus biosynthesis protein Q C-terminal domain-containing protein</fullName>
    </recommendedName>
</protein>
<dbReference type="Proteomes" id="UP001596052">
    <property type="component" value="Unassembled WGS sequence"/>
</dbReference>
<comment type="caution">
    <text evidence="1">The sequence shown here is derived from an EMBL/GenBank/DDBJ whole genome shotgun (WGS) entry which is preliminary data.</text>
</comment>
<evidence type="ECO:0008006" key="3">
    <source>
        <dbReference type="Google" id="ProtNLM"/>
    </source>
</evidence>
<keyword evidence="2" id="KW-1185">Reference proteome</keyword>
<name>A0ABW0KNK3_9BACT</name>
<evidence type="ECO:0000313" key="2">
    <source>
        <dbReference type="Proteomes" id="UP001596052"/>
    </source>
</evidence>
<dbReference type="PROSITE" id="PS51257">
    <property type="entry name" value="PROKAR_LIPOPROTEIN"/>
    <property type="match status" value="1"/>
</dbReference>
<gene>
    <name evidence="1" type="ORF">ACFQDI_05010</name>
</gene>
<accession>A0ABW0KNK3</accession>
<reference evidence="2" key="1">
    <citation type="journal article" date="2019" name="Int. J. Syst. Evol. Microbiol.">
        <title>The Global Catalogue of Microorganisms (GCM) 10K type strain sequencing project: providing services to taxonomists for standard genome sequencing and annotation.</title>
        <authorList>
            <consortium name="The Broad Institute Genomics Platform"/>
            <consortium name="The Broad Institute Genome Sequencing Center for Infectious Disease"/>
            <person name="Wu L."/>
            <person name="Ma J."/>
        </authorList>
    </citation>
    <scope>NUCLEOTIDE SEQUENCE [LARGE SCALE GENOMIC DNA]</scope>
    <source>
        <strain evidence="2">CGMCC 4.1469</strain>
    </source>
</reference>
<organism evidence="1 2">
    <name type="scientific">Prosthecobacter fluviatilis</name>
    <dbReference type="NCBI Taxonomy" id="445931"/>
    <lineage>
        <taxon>Bacteria</taxon>
        <taxon>Pseudomonadati</taxon>
        <taxon>Verrucomicrobiota</taxon>
        <taxon>Verrucomicrobiia</taxon>
        <taxon>Verrucomicrobiales</taxon>
        <taxon>Verrucomicrobiaceae</taxon>
        <taxon>Prosthecobacter</taxon>
    </lineage>
</organism>
<dbReference type="EMBL" id="JBHSMQ010000001">
    <property type="protein sequence ID" value="MFC5454207.1"/>
    <property type="molecule type" value="Genomic_DNA"/>
</dbReference>